<dbReference type="Proteomes" id="UP001596138">
    <property type="component" value="Unassembled WGS sequence"/>
</dbReference>
<name>A0ABW1T4U3_9ACTN</name>
<proteinExistence type="predicted"/>
<reference evidence="2" key="1">
    <citation type="journal article" date="2019" name="Int. J. Syst. Evol. Microbiol.">
        <title>The Global Catalogue of Microorganisms (GCM) 10K type strain sequencing project: providing services to taxonomists for standard genome sequencing and annotation.</title>
        <authorList>
            <consortium name="The Broad Institute Genomics Platform"/>
            <consortium name="The Broad Institute Genome Sequencing Center for Infectious Disease"/>
            <person name="Wu L."/>
            <person name="Ma J."/>
        </authorList>
    </citation>
    <scope>NUCLEOTIDE SEQUENCE [LARGE SCALE GENOMIC DNA]</scope>
    <source>
        <strain evidence="2">CGMCC 4.7317</strain>
    </source>
</reference>
<gene>
    <name evidence="1" type="ORF">ACFQGU_16570</name>
</gene>
<sequence>MGVGTGGDGRLDLDELGSVIGAASSADSAETLEDGVGRPSLSERLEDAGVLPWMRRHRGVVVAASVLAVGGLVVVAVRQANEPPPFDPRVVAAVESVPVPERITETPGGSWIADSDLVLARAVVSGVPTGDTVAVSGIVGPGLGASRGTAIRATSDDAEPADVLWSAAATIDCASPRSLSAEPEDFELALTRTDRWGRTARSTVPLPDAAAGWAAQVRRTCWESSVRRGIAIDDLAARPDLARGTVTIGLVLSNDAPLDLVAGSEPVEQDDRGVRVGQSFRVGLAAGLGAQTEVLMSVTSCAQVAPPVVGVPVTLEPSSYAVRAPGIPLYVASPDRQFTTRVPLVLDAEQTATVQGALDAVCAGAPDVDLRPVGAPVVQALGGPSDERQMRIALDVRLSSGSVTAVEVRGDAGLPTVFSGRTVPSGPGPVEVVWRYACASTPAPPAVSVTATDGTRTWPWRGVLDDDAVARAVLRGCSAQTSEALAGAGWPRQLLVRG</sequence>
<comment type="caution">
    <text evidence="1">The sequence shown here is derived from an EMBL/GenBank/DDBJ whole genome shotgun (WGS) entry which is preliminary data.</text>
</comment>
<protein>
    <recommendedName>
        <fullName evidence="3">EF-hand domain-containing protein</fullName>
    </recommendedName>
</protein>
<keyword evidence="2" id="KW-1185">Reference proteome</keyword>
<evidence type="ECO:0008006" key="3">
    <source>
        <dbReference type="Google" id="ProtNLM"/>
    </source>
</evidence>
<evidence type="ECO:0000313" key="2">
    <source>
        <dbReference type="Proteomes" id="UP001596138"/>
    </source>
</evidence>
<organism evidence="1 2">
    <name type="scientific">Longivirga aurantiaca</name>
    <dbReference type="NCBI Taxonomy" id="1837743"/>
    <lineage>
        <taxon>Bacteria</taxon>
        <taxon>Bacillati</taxon>
        <taxon>Actinomycetota</taxon>
        <taxon>Actinomycetes</taxon>
        <taxon>Sporichthyales</taxon>
        <taxon>Sporichthyaceae</taxon>
        <taxon>Longivirga</taxon>
    </lineage>
</organism>
<evidence type="ECO:0000313" key="1">
    <source>
        <dbReference type="EMBL" id="MFC6239489.1"/>
    </source>
</evidence>
<dbReference type="RefSeq" id="WP_386768809.1">
    <property type="nucleotide sequence ID" value="NZ_JBHSTI010000034.1"/>
</dbReference>
<accession>A0ABW1T4U3</accession>
<dbReference type="EMBL" id="JBHSTI010000034">
    <property type="protein sequence ID" value="MFC6239489.1"/>
    <property type="molecule type" value="Genomic_DNA"/>
</dbReference>